<name>A0ACB9R1B8_9MYRT</name>
<organism evidence="1 2">
    <name type="scientific">Melastoma candidum</name>
    <dbReference type="NCBI Taxonomy" id="119954"/>
    <lineage>
        <taxon>Eukaryota</taxon>
        <taxon>Viridiplantae</taxon>
        <taxon>Streptophyta</taxon>
        <taxon>Embryophyta</taxon>
        <taxon>Tracheophyta</taxon>
        <taxon>Spermatophyta</taxon>
        <taxon>Magnoliopsida</taxon>
        <taxon>eudicotyledons</taxon>
        <taxon>Gunneridae</taxon>
        <taxon>Pentapetalae</taxon>
        <taxon>rosids</taxon>
        <taxon>malvids</taxon>
        <taxon>Myrtales</taxon>
        <taxon>Melastomataceae</taxon>
        <taxon>Melastomatoideae</taxon>
        <taxon>Melastomateae</taxon>
        <taxon>Melastoma</taxon>
    </lineage>
</organism>
<evidence type="ECO:0000313" key="1">
    <source>
        <dbReference type="EMBL" id="KAI4372690.1"/>
    </source>
</evidence>
<dbReference type="EMBL" id="CM042883">
    <property type="protein sequence ID" value="KAI4372690.1"/>
    <property type="molecule type" value="Genomic_DNA"/>
</dbReference>
<sequence>MPPSPAVLRRSTPAVLRRSTPAILRRFSTAAVSSSPSHHRQPPQNHQFLTPDPYVSSWMSPCTPEEAQAKLAMLRRDYAKKVREVRKGYIREMEVMRMEKARRDQAKKEEVRVKREERDRVKAQEREVKAQEREITDKEFRDLLLKERAEKLENWRMKMKAREAKKSEARELLRRKSSMWIDEADFEGKIMEASVDIVSFGK</sequence>
<gene>
    <name evidence="1" type="ORF">MLD38_010890</name>
</gene>
<comment type="caution">
    <text evidence="1">The sequence shown here is derived from an EMBL/GenBank/DDBJ whole genome shotgun (WGS) entry which is preliminary data.</text>
</comment>
<keyword evidence="2" id="KW-1185">Reference proteome</keyword>
<protein>
    <submittedName>
        <fullName evidence="1">Uncharacterized protein</fullName>
    </submittedName>
</protein>
<accession>A0ACB9R1B8</accession>
<reference evidence="2" key="1">
    <citation type="journal article" date="2023" name="Front. Plant Sci.">
        <title>Chromosomal-level genome assembly of Melastoma candidum provides insights into trichome evolution.</title>
        <authorList>
            <person name="Zhong Y."/>
            <person name="Wu W."/>
            <person name="Sun C."/>
            <person name="Zou P."/>
            <person name="Liu Y."/>
            <person name="Dai S."/>
            <person name="Zhou R."/>
        </authorList>
    </citation>
    <scope>NUCLEOTIDE SEQUENCE [LARGE SCALE GENOMIC DNA]</scope>
</reference>
<dbReference type="Proteomes" id="UP001057402">
    <property type="component" value="Chromosome 4"/>
</dbReference>
<proteinExistence type="predicted"/>
<evidence type="ECO:0000313" key="2">
    <source>
        <dbReference type="Proteomes" id="UP001057402"/>
    </source>
</evidence>